<dbReference type="InterPro" id="IPR052898">
    <property type="entry name" value="ACAD10-like"/>
</dbReference>
<dbReference type="Pfam" id="PF01636">
    <property type="entry name" value="APH"/>
    <property type="match status" value="1"/>
</dbReference>
<dbReference type="KEGG" id="sbae:DSM104329_00821"/>
<dbReference type="Proteomes" id="UP001162834">
    <property type="component" value="Chromosome"/>
</dbReference>
<gene>
    <name evidence="2" type="ORF">DSM104329_00821</name>
</gene>
<evidence type="ECO:0000313" key="3">
    <source>
        <dbReference type="Proteomes" id="UP001162834"/>
    </source>
</evidence>
<dbReference type="Gene3D" id="3.30.200.20">
    <property type="entry name" value="Phosphorylase Kinase, domain 1"/>
    <property type="match status" value="1"/>
</dbReference>
<dbReference type="Gene3D" id="3.90.1200.10">
    <property type="match status" value="1"/>
</dbReference>
<keyword evidence="3" id="KW-1185">Reference proteome</keyword>
<evidence type="ECO:0000313" key="2">
    <source>
        <dbReference type="EMBL" id="UGS34443.1"/>
    </source>
</evidence>
<accession>A0A9E6XU32</accession>
<dbReference type="InterPro" id="IPR041726">
    <property type="entry name" value="ACAD10_11_N"/>
</dbReference>
<dbReference type="CDD" id="cd05154">
    <property type="entry name" value="ACAD10_11_N-like"/>
    <property type="match status" value="1"/>
</dbReference>
<dbReference type="PANTHER" id="PTHR47829:SF1">
    <property type="entry name" value="HAD FAMILY PHOSPHATASE"/>
    <property type="match status" value="1"/>
</dbReference>
<dbReference type="PANTHER" id="PTHR47829">
    <property type="entry name" value="HYDROLASE, PUTATIVE (AFU_ORTHOLOGUE AFUA_1G12880)-RELATED"/>
    <property type="match status" value="1"/>
</dbReference>
<dbReference type="InterPro" id="IPR002575">
    <property type="entry name" value="Aminoglycoside_PTrfase"/>
</dbReference>
<name>A0A9E6XU32_9ACTN</name>
<dbReference type="SUPFAM" id="SSF56112">
    <property type="entry name" value="Protein kinase-like (PK-like)"/>
    <property type="match status" value="1"/>
</dbReference>
<dbReference type="AlphaFoldDB" id="A0A9E6XU32"/>
<dbReference type="RefSeq" id="WP_259314117.1">
    <property type="nucleotide sequence ID" value="NZ_CP087164.1"/>
</dbReference>
<sequence>MADLIAVADDPRDAPAAGRDAPGGPRLRAWLAARLGVQDGELRLTPLAASGDSNLMYEVWADDRAWILRIPPAIKNDASAHDVLREHRMLAALEATGVPHPAPVAACADPEILGRPFYVMEHVAGFSPSDPLPGPWASDPAALSALGPAAAEALAGVGEVPWRGIGLEGFGRPDGFLERQVPRWLAQLQRYRVRELEGLDEVARWLTQHRPPDREPGILHGDFHLRNVMFSAQPPARVVAIVDWEMATIGDPLLDLGTLLATWSEPGEPVFMIGAVTDVPGMATRAEIAAAYERRSGRPVEHVDFYMALALFKLVCILEGSYARLLAGDSEHESHRRYETVVPTMARRAHDIVRGAFTV</sequence>
<evidence type="ECO:0000259" key="1">
    <source>
        <dbReference type="Pfam" id="PF01636"/>
    </source>
</evidence>
<reference evidence="2" key="1">
    <citation type="journal article" date="2022" name="Int. J. Syst. Evol. Microbiol.">
        <title>Pseudomonas aegrilactucae sp. nov. and Pseudomonas morbosilactucae sp. nov., pathogens causing bacterial rot of lettuce in Japan.</title>
        <authorList>
            <person name="Sawada H."/>
            <person name="Fujikawa T."/>
            <person name="Satou M."/>
        </authorList>
    </citation>
    <scope>NUCLEOTIDE SEQUENCE</scope>
    <source>
        <strain evidence="2">0166_1</strain>
    </source>
</reference>
<protein>
    <recommendedName>
        <fullName evidence="1">Aminoglycoside phosphotransferase domain-containing protein</fullName>
    </recommendedName>
</protein>
<dbReference type="InterPro" id="IPR011009">
    <property type="entry name" value="Kinase-like_dom_sf"/>
</dbReference>
<proteinExistence type="predicted"/>
<dbReference type="EMBL" id="CP087164">
    <property type="protein sequence ID" value="UGS34443.1"/>
    <property type="molecule type" value="Genomic_DNA"/>
</dbReference>
<feature type="domain" description="Aminoglycoside phosphotransferase" evidence="1">
    <location>
        <begin position="49"/>
        <end position="273"/>
    </location>
</feature>
<organism evidence="2 3">
    <name type="scientific">Capillimicrobium parvum</name>
    <dbReference type="NCBI Taxonomy" id="2884022"/>
    <lineage>
        <taxon>Bacteria</taxon>
        <taxon>Bacillati</taxon>
        <taxon>Actinomycetota</taxon>
        <taxon>Thermoleophilia</taxon>
        <taxon>Solirubrobacterales</taxon>
        <taxon>Capillimicrobiaceae</taxon>
        <taxon>Capillimicrobium</taxon>
    </lineage>
</organism>